<dbReference type="Proteomes" id="UP000265520">
    <property type="component" value="Unassembled WGS sequence"/>
</dbReference>
<organism evidence="1 2">
    <name type="scientific">Trifolium medium</name>
    <dbReference type="NCBI Taxonomy" id="97028"/>
    <lineage>
        <taxon>Eukaryota</taxon>
        <taxon>Viridiplantae</taxon>
        <taxon>Streptophyta</taxon>
        <taxon>Embryophyta</taxon>
        <taxon>Tracheophyta</taxon>
        <taxon>Spermatophyta</taxon>
        <taxon>Magnoliopsida</taxon>
        <taxon>eudicotyledons</taxon>
        <taxon>Gunneridae</taxon>
        <taxon>Pentapetalae</taxon>
        <taxon>rosids</taxon>
        <taxon>fabids</taxon>
        <taxon>Fabales</taxon>
        <taxon>Fabaceae</taxon>
        <taxon>Papilionoideae</taxon>
        <taxon>50 kb inversion clade</taxon>
        <taxon>NPAAA clade</taxon>
        <taxon>Hologalegina</taxon>
        <taxon>IRL clade</taxon>
        <taxon>Trifolieae</taxon>
        <taxon>Trifolium</taxon>
    </lineage>
</organism>
<evidence type="ECO:0000313" key="2">
    <source>
        <dbReference type="Proteomes" id="UP000265520"/>
    </source>
</evidence>
<reference evidence="1 2" key="1">
    <citation type="journal article" date="2018" name="Front. Plant Sci.">
        <title>Red Clover (Trifolium pratense) and Zigzag Clover (T. medium) - A Picture of Genomic Similarities and Differences.</title>
        <authorList>
            <person name="Dluhosova J."/>
            <person name="Istvanek J."/>
            <person name="Nedelnik J."/>
            <person name="Repkova J."/>
        </authorList>
    </citation>
    <scope>NUCLEOTIDE SEQUENCE [LARGE SCALE GENOMIC DNA]</scope>
    <source>
        <strain evidence="2">cv. 10/8</strain>
        <tissue evidence="1">Leaf</tissue>
    </source>
</reference>
<dbReference type="AlphaFoldDB" id="A0A392UKE4"/>
<proteinExistence type="predicted"/>
<comment type="caution">
    <text evidence="1">The sequence shown here is derived from an EMBL/GenBank/DDBJ whole genome shotgun (WGS) entry which is preliminary data.</text>
</comment>
<keyword evidence="2" id="KW-1185">Reference proteome</keyword>
<dbReference type="EMBL" id="LXQA010831433">
    <property type="protein sequence ID" value="MCI73104.1"/>
    <property type="molecule type" value="Genomic_DNA"/>
</dbReference>
<name>A0A392UKE4_9FABA</name>
<sequence>MFLVVVKEQGNEGAIEVEAAIGHNEELSVVVKIPAEKSALVVERKVALPALVE</sequence>
<protein>
    <submittedName>
        <fullName evidence="1">Uncharacterized protein</fullName>
    </submittedName>
</protein>
<evidence type="ECO:0000313" key="1">
    <source>
        <dbReference type="EMBL" id="MCI73104.1"/>
    </source>
</evidence>
<accession>A0A392UKE4</accession>
<feature type="non-terminal residue" evidence="1">
    <location>
        <position position="53"/>
    </location>
</feature>